<dbReference type="PANTHER" id="PTHR13166">
    <property type="entry name" value="PROTEIN C6ORF149"/>
    <property type="match status" value="1"/>
</dbReference>
<evidence type="ECO:0000313" key="3">
    <source>
        <dbReference type="Proteomes" id="UP000038040"/>
    </source>
</evidence>
<accession>A0A0N4UQ31</accession>
<reference evidence="5" key="1">
    <citation type="submission" date="2017-02" db="UniProtKB">
        <authorList>
            <consortium name="WormBaseParasite"/>
        </authorList>
    </citation>
    <scope>IDENTIFICATION</scope>
</reference>
<dbReference type="InterPro" id="IPR008011">
    <property type="entry name" value="Complex1_LYR_dom"/>
</dbReference>
<dbReference type="PANTHER" id="PTHR13166:SF7">
    <property type="entry name" value="LYR MOTIF-CONTAINING PROTEIN 4"/>
    <property type="match status" value="1"/>
</dbReference>
<dbReference type="WBParaSite" id="DME_0001009701-mRNA-1">
    <property type="protein sequence ID" value="DME_0001009701-mRNA-1"/>
    <property type="gene ID" value="DME_0001009701"/>
</dbReference>
<dbReference type="AlphaFoldDB" id="A0A0N4UQ31"/>
<keyword evidence="4" id="KW-1185">Reference proteome</keyword>
<name>A0A0N4UQ31_DRAME</name>
<dbReference type="Proteomes" id="UP000038040">
    <property type="component" value="Unplaced"/>
</dbReference>
<evidence type="ECO:0000313" key="2">
    <source>
        <dbReference type="EMBL" id="VDN53646.1"/>
    </source>
</evidence>
<dbReference type="GO" id="GO:0016226">
    <property type="term" value="P:iron-sulfur cluster assembly"/>
    <property type="evidence" value="ECO:0007669"/>
    <property type="project" value="TreeGrafter"/>
</dbReference>
<evidence type="ECO:0000259" key="1">
    <source>
        <dbReference type="Pfam" id="PF05347"/>
    </source>
</evidence>
<proteinExistence type="predicted"/>
<dbReference type="Proteomes" id="UP000274756">
    <property type="component" value="Unassembled WGS sequence"/>
</dbReference>
<reference evidence="2 4" key="2">
    <citation type="submission" date="2018-11" db="EMBL/GenBank/DDBJ databases">
        <authorList>
            <consortium name="Pathogen Informatics"/>
        </authorList>
    </citation>
    <scope>NUCLEOTIDE SEQUENCE [LARGE SCALE GENOMIC DNA]</scope>
</reference>
<dbReference type="STRING" id="318479.A0A0N4UQ31"/>
<organism evidence="3 5">
    <name type="scientific">Dracunculus medinensis</name>
    <name type="common">Guinea worm</name>
    <dbReference type="NCBI Taxonomy" id="318479"/>
    <lineage>
        <taxon>Eukaryota</taxon>
        <taxon>Metazoa</taxon>
        <taxon>Ecdysozoa</taxon>
        <taxon>Nematoda</taxon>
        <taxon>Chromadorea</taxon>
        <taxon>Rhabditida</taxon>
        <taxon>Spirurina</taxon>
        <taxon>Dracunculoidea</taxon>
        <taxon>Dracunculidae</taxon>
        <taxon>Dracunculus</taxon>
    </lineage>
</organism>
<feature type="domain" description="Complex 1 LYR protein" evidence="1">
    <location>
        <begin position="9"/>
        <end position="54"/>
    </location>
</feature>
<dbReference type="GO" id="GO:0005739">
    <property type="term" value="C:mitochondrion"/>
    <property type="evidence" value="ECO:0007669"/>
    <property type="project" value="TreeGrafter"/>
</dbReference>
<gene>
    <name evidence="2" type="ORF">DME_LOCUS3619</name>
</gene>
<sequence>MAVIARSAWISLYKDLQRSAAKFPQYNYRRFFRRRIRDHFERALADKNLSEIEFQQKCQDFLAIINRQVAVHSYYPPSKLIIEQELDQKQLNS</sequence>
<dbReference type="GO" id="GO:1990221">
    <property type="term" value="C:L-cysteine desulfurase complex"/>
    <property type="evidence" value="ECO:0007669"/>
    <property type="project" value="TreeGrafter"/>
</dbReference>
<dbReference type="Pfam" id="PF05347">
    <property type="entry name" value="Complex1_LYR"/>
    <property type="match status" value="1"/>
</dbReference>
<protein>
    <submittedName>
        <fullName evidence="5">Complex1_LYR_dom domain-containing protein</fullName>
    </submittedName>
</protein>
<evidence type="ECO:0000313" key="4">
    <source>
        <dbReference type="Proteomes" id="UP000274756"/>
    </source>
</evidence>
<dbReference type="InterPro" id="IPR051522">
    <property type="entry name" value="ISC_assembly_LYR"/>
</dbReference>
<dbReference type="EMBL" id="UYYG01000157">
    <property type="protein sequence ID" value="VDN53646.1"/>
    <property type="molecule type" value="Genomic_DNA"/>
</dbReference>
<dbReference type="OrthoDB" id="275715at2759"/>
<evidence type="ECO:0000313" key="5">
    <source>
        <dbReference type="WBParaSite" id="DME_0001009701-mRNA-1"/>
    </source>
</evidence>